<dbReference type="EMBL" id="WPIK01000060">
    <property type="protein sequence ID" value="MVN23556.1"/>
    <property type="molecule type" value="Genomic_DNA"/>
</dbReference>
<name>A0A7K1T1U3_9SPHI</name>
<dbReference type="Proteomes" id="UP000462014">
    <property type="component" value="Unassembled WGS sequence"/>
</dbReference>
<accession>A0A7K1T1U3</accession>
<sequence length="167" mass="19321">MLLNFKFANGQNITQSKHDFSFYVNDVEQLLGNVELSIIVSNDTIKSKRITNSFYFPIIDTSKQFDILLKINGLTFSGQGYKAWVLNKGSKMTFGQITKLNKLESVAKYNGMTKKDNGWEEYSKRFFVINDVYTVEIDNRKRIHELQFLIVSPHNSNSLFTTQKTIK</sequence>
<organism evidence="1 2">
    <name type="scientific">Mucilaginibacter arboris</name>
    <dbReference type="NCBI Taxonomy" id="2682090"/>
    <lineage>
        <taxon>Bacteria</taxon>
        <taxon>Pseudomonadati</taxon>
        <taxon>Bacteroidota</taxon>
        <taxon>Sphingobacteriia</taxon>
        <taxon>Sphingobacteriales</taxon>
        <taxon>Sphingobacteriaceae</taxon>
        <taxon>Mucilaginibacter</taxon>
    </lineage>
</organism>
<gene>
    <name evidence="1" type="ORF">GO621_18710</name>
</gene>
<dbReference type="AlphaFoldDB" id="A0A7K1T1U3"/>
<protein>
    <submittedName>
        <fullName evidence="1">Uncharacterized protein</fullName>
    </submittedName>
</protein>
<proteinExistence type="predicted"/>
<keyword evidence="2" id="KW-1185">Reference proteome</keyword>
<comment type="caution">
    <text evidence="1">The sequence shown here is derived from an EMBL/GenBank/DDBJ whole genome shotgun (WGS) entry which is preliminary data.</text>
</comment>
<evidence type="ECO:0000313" key="1">
    <source>
        <dbReference type="EMBL" id="MVN23556.1"/>
    </source>
</evidence>
<evidence type="ECO:0000313" key="2">
    <source>
        <dbReference type="Proteomes" id="UP000462014"/>
    </source>
</evidence>
<reference evidence="1 2" key="1">
    <citation type="submission" date="2019-12" db="EMBL/GenBank/DDBJ databases">
        <title>Mucilaginibacter sp. HMF7410 genome sequencing and assembly.</title>
        <authorList>
            <person name="Kang H."/>
            <person name="Cha I."/>
            <person name="Kim H."/>
            <person name="Joh K."/>
        </authorList>
    </citation>
    <scope>NUCLEOTIDE SEQUENCE [LARGE SCALE GENOMIC DNA]</scope>
    <source>
        <strain evidence="1 2">HMF7410</strain>
    </source>
</reference>